<keyword evidence="6" id="KW-0963">Cytoplasm</keyword>
<dbReference type="CDD" id="cd01992">
    <property type="entry name" value="TilS_N"/>
    <property type="match status" value="1"/>
</dbReference>
<dbReference type="PANTHER" id="PTHR43033:SF1">
    <property type="entry name" value="TRNA(ILE)-LYSIDINE SYNTHASE-RELATED"/>
    <property type="match status" value="1"/>
</dbReference>
<dbReference type="AlphaFoldDB" id="A0A2U2BQY6"/>
<dbReference type="GO" id="GO:0005737">
    <property type="term" value="C:cytoplasm"/>
    <property type="evidence" value="ECO:0007669"/>
    <property type="project" value="UniProtKB-SubCell"/>
</dbReference>
<keyword evidence="1 6" id="KW-0436">Ligase</keyword>
<dbReference type="EMBL" id="QEXV01000007">
    <property type="protein sequence ID" value="PWE16422.1"/>
    <property type="molecule type" value="Genomic_DNA"/>
</dbReference>
<keyword evidence="4 6" id="KW-0067">ATP-binding</keyword>
<dbReference type="RefSeq" id="WP_109253924.1">
    <property type="nucleotide sequence ID" value="NZ_QEXV01000007.1"/>
</dbReference>
<feature type="region of interest" description="Disordered" evidence="7">
    <location>
        <begin position="1"/>
        <end position="26"/>
    </location>
</feature>
<dbReference type="GO" id="GO:0032267">
    <property type="term" value="F:tRNA(Ile)-lysidine synthase activity"/>
    <property type="evidence" value="ECO:0007669"/>
    <property type="project" value="UniProtKB-EC"/>
</dbReference>
<comment type="caution">
    <text evidence="9">The sequence shown here is derived from an EMBL/GenBank/DDBJ whole genome shotgun (WGS) entry which is preliminary data.</text>
</comment>
<comment type="subcellular location">
    <subcellularLocation>
        <location evidence="6">Cytoplasm</location>
    </subcellularLocation>
</comment>
<feature type="binding site" evidence="6">
    <location>
        <begin position="58"/>
        <end position="63"/>
    </location>
    <ligand>
        <name>ATP</name>
        <dbReference type="ChEBI" id="CHEBI:30616"/>
    </ligand>
</feature>
<dbReference type="EC" id="6.3.4.19" evidence="6"/>
<dbReference type="SUPFAM" id="SSF52402">
    <property type="entry name" value="Adenine nucleotide alpha hydrolases-like"/>
    <property type="match status" value="1"/>
</dbReference>
<feature type="compositionally biased region" description="Basic residues" evidence="7">
    <location>
        <begin position="1"/>
        <end position="13"/>
    </location>
</feature>
<dbReference type="InterPro" id="IPR014729">
    <property type="entry name" value="Rossmann-like_a/b/a_fold"/>
</dbReference>
<evidence type="ECO:0000259" key="8">
    <source>
        <dbReference type="Pfam" id="PF01171"/>
    </source>
</evidence>
<evidence type="ECO:0000256" key="5">
    <source>
        <dbReference type="ARBA" id="ARBA00048539"/>
    </source>
</evidence>
<keyword evidence="3 6" id="KW-0547">Nucleotide-binding</keyword>
<dbReference type="InterPro" id="IPR012795">
    <property type="entry name" value="tRNA_Ile_lys_synt_N"/>
</dbReference>
<dbReference type="InterPro" id="IPR011063">
    <property type="entry name" value="TilS/TtcA_N"/>
</dbReference>
<comment type="catalytic activity">
    <reaction evidence="5 6">
        <text>cytidine(34) in tRNA(Ile2) + L-lysine + ATP = lysidine(34) in tRNA(Ile2) + AMP + diphosphate + H(+)</text>
        <dbReference type="Rhea" id="RHEA:43744"/>
        <dbReference type="Rhea" id="RHEA-COMP:10625"/>
        <dbReference type="Rhea" id="RHEA-COMP:10670"/>
        <dbReference type="ChEBI" id="CHEBI:15378"/>
        <dbReference type="ChEBI" id="CHEBI:30616"/>
        <dbReference type="ChEBI" id="CHEBI:32551"/>
        <dbReference type="ChEBI" id="CHEBI:33019"/>
        <dbReference type="ChEBI" id="CHEBI:82748"/>
        <dbReference type="ChEBI" id="CHEBI:83665"/>
        <dbReference type="ChEBI" id="CHEBI:456215"/>
        <dbReference type="EC" id="6.3.4.19"/>
    </reaction>
</comment>
<evidence type="ECO:0000256" key="2">
    <source>
        <dbReference type="ARBA" id="ARBA00022694"/>
    </source>
</evidence>
<reference evidence="10" key="1">
    <citation type="submission" date="2018-05" db="EMBL/GenBank/DDBJ databases">
        <authorList>
            <person name="Liu B.-T."/>
        </authorList>
    </citation>
    <scope>NUCLEOTIDE SEQUENCE [LARGE SCALE GENOMIC DNA]</scope>
    <source>
        <strain evidence="10">WD6-1</strain>
    </source>
</reference>
<evidence type="ECO:0000256" key="3">
    <source>
        <dbReference type="ARBA" id="ARBA00022741"/>
    </source>
</evidence>
<comment type="domain">
    <text evidence="6">The N-terminal region contains the highly conserved SGGXDS motif, predicted to be a P-loop motif involved in ATP binding.</text>
</comment>
<dbReference type="Proteomes" id="UP000245168">
    <property type="component" value="Unassembled WGS sequence"/>
</dbReference>
<accession>A0A2U2BQY6</accession>
<dbReference type="GO" id="GO:0005524">
    <property type="term" value="F:ATP binding"/>
    <property type="evidence" value="ECO:0007669"/>
    <property type="project" value="UniProtKB-UniRule"/>
</dbReference>
<dbReference type="HAMAP" id="MF_01161">
    <property type="entry name" value="tRNA_Ile_lys_synt"/>
    <property type="match status" value="1"/>
</dbReference>
<evidence type="ECO:0000256" key="7">
    <source>
        <dbReference type="SAM" id="MobiDB-lite"/>
    </source>
</evidence>
<evidence type="ECO:0000256" key="6">
    <source>
        <dbReference type="HAMAP-Rule" id="MF_01161"/>
    </source>
</evidence>
<comment type="similarity">
    <text evidence="6">Belongs to the tRNA(Ile)-lysidine synthase family.</text>
</comment>
<dbReference type="NCBIfam" id="TIGR02432">
    <property type="entry name" value="lysidine_TilS_N"/>
    <property type="match status" value="1"/>
</dbReference>
<proteinExistence type="inferred from homology"/>
<evidence type="ECO:0000256" key="1">
    <source>
        <dbReference type="ARBA" id="ARBA00022598"/>
    </source>
</evidence>
<keyword evidence="2 6" id="KW-0819">tRNA processing</keyword>
<dbReference type="PANTHER" id="PTHR43033">
    <property type="entry name" value="TRNA(ILE)-LYSIDINE SYNTHASE-RELATED"/>
    <property type="match status" value="1"/>
</dbReference>
<dbReference type="Pfam" id="PF01171">
    <property type="entry name" value="ATP_bind_3"/>
    <property type="match status" value="1"/>
</dbReference>
<evidence type="ECO:0000313" key="10">
    <source>
        <dbReference type="Proteomes" id="UP000245168"/>
    </source>
</evidence>
<dbReference type="Gene3D" id="3.40.50.620">
    <property type="entry name" value="HUPs"/>
    <property type="match status" value="1"/>
</dbReference>
<keyword evidence="10" id="KW-1185">Reference proteome</keyword>
<name>A0A2U2BQY6_9PROT</name>
<feature type="domain" description="tRNA(Ile)-lysidine/2-thiocytidine synthase N-terminal" evidence="8">
    <location>
        <begin position="54"/>
        <end position="234"/>
    </location>
</feature>
<dbReference type="InterPro" id="IPR012094">
    <property type="entry name" value="tRNA_Ile_lys_synt"/>
</dbReference>
<dbReference type="OrthoDB" id="9807403at2"/>
<evidence type="ECO:0000313" key="9">
    <source>
        <dbReference type="EMBL" id="PWE16422.1"/>
    </source>
</evidence>
<gene>
    <name evidence="6 9" type="primary">tilS</name>
    <name evidence="9" type="ORF">DDZ18_13465</name>
</gene>
<sequence length="477" mass="50051">MQRARQLRRRVPERRRGGAAQGRTRGLARGLRLSLDPDRVLSGCARLSPDGPLALGFSGGGDSAALLHLLADLAARDARSLHALIVDHGLRSESAGEAERAAAAAEVAGATPRILRWETPRPGQAAARSARHRLLASACREIGANTLFLAHTLEDRVETLRMRLARPGGWRGFASMARLDPSPAWPEGRGLALARPLLDARRADLRAFLRDRGAGWIDDPSNVDARYERVRWRARLDPDDAANRRLLALSDAALRTDAAVRTCAAGLIADGARFEAWGGARLDAGVFAHADEAVALRAMETLVMAMSGEAGGPSPEQTAAMLDALASRRGHAAAGAMLTSEGVLGRDPGAAAGRADGTPGAPALRLSPGETGVFDGRFEIVAGADAVLIRAAGADGEAWDRRAPAPLRPGGACVAPDSRRDSAASCLDIDARVRFLGPERCAHLLLRKADRACLDADGCGDATPRTGEAGVNAHIVG</sequence>
<dbReference type="GO" id="GO:0006400">
    <property type="term" value="P:tRNA modification"/>
    <property type="evidence" value="ECO:0007669"/>
    <property type="project" value="UniProtKB-UniRule"/>
</dbReference>
<comment type="function">
    <text evidence="6">Ligates lysine onto the cytidine present at position 34 of the AUA codon-specific tRNA(Ile) that contains the anticodon CAU, in an ATP-dependent manner. Cytidine is converted to lysidine, thus changing the amino acid specificity of the tRNA from methionine to isoleucine.</text>
</comment>
<evidence type="ECO:0000256" key="4">
    <source>
        <dbReference type="ARBA" id="ARBA00022840"/>
    </source>
</evidence>
<protein>
    <recommendedName>
        <fullName evidence="6">tRNA(Ile)-lysidine synthase</fullName>
        <ecNumber evidence="6">6.3.4.19</ecNumber>
    </recommendedName>
    <alternativeName>
        <fullName evidence="6">tRNA(Ile)-2-lysyl-cytidine synthase</fullName>
    </alternativeName>
    <alternativeName>
        <fullName evidence="6">tRNA(Ile)-lysidine synthetase</fullName>
    </alternativeName>
</protein>
<organism evidence="9 10">
    <name type="scientific">Marinicauda salina</name>
    <dbReference type="NCBI Taxonomy" id="2135793"/>
    <lineage>
        <taxon>Bacteria</taxon>
        <taxon>Pseudomonadati</taxon>
        <taxon>Pseudomonadota</taxon>
        <taxon>Alphaproteobacteria</taxon>
        <taxon>Maricaulales</taxon>
        <taxon>Maricaulaceae</taxon>
        <taxon>Marinicauda</taxon>
    </lineage>
</organism>